<feature type="domain" description="Amidase" evidence="4">
    <location>
        <begin position="71"/>
        <end position="555"/>
    </location>
</feature>
<name>A0A0B1THY9_OESDE</name>
<proteinExistence type="inferred from homology"/>
<dbReference type="AlphaFoldDB" id="A0A0B1THY9"/>
<dbReference type="Gene3D" id="3.90.1300.10">
    <property type="entry name" value="Amidase signature (AS) domain"/>
    <property type="match status" value="1"/>
</dbReference>
<keyword evidence="6" id="KW-1185">Reference proteome</keyword>
<evidence type="ECO:0000313" key="6">
    <source>
        <dbReference type="Proteomes" id="UP000053660"/>
    </source>
</evidence>
<evidence type="ECO:0000259" key="4">
    <source>
        <dbReference type="Pfam" id="PF01425"/>
    </source>
</evidence>
<keyword evidence="2" id="KW-0378">Hydrolase</keyword>
<dbReference type="EMBL" id="KN549564">
    <property type="protein sequence ID" value="KHJ96894.1"/>
    <property type="molecule type" value="Genomic_DNA"/>
</dbReference>
<reference evidence="5 6" key="1">
    <citation type="submission" date="2014-03" db="EMBL/GenBank/DDBJ databases">
        <title>Draft genome of the hookworm Oesophagostomum dentatum.</title>
        <authorList>
            <person name="Mitreva M."/>
        </authorList>
    </citation>
    <scope>NUCLEOTIDE SEQUENCE [LARGE SCALE GENOMIC DNA]</scope>
    <source>
        <strain evidence="5 6">OD-Hann</strain>
    </source>
</reference>
<dbReference type="SUPFAM" id="SSF75304">
    <property type="entry name" value="Amidase signature (AS) enzymes"/>
    <property type="match status" value="1"/>
</dbReference>
<evidence type="ECO:0000256" key="1">
    <source>
        <dbReference type="ARBA" id="ARBA00009199"/>
    </source>
</evidence>
<organism evidence="5 6">
    <name type="scientific">Oesophagostomum dentatum</name>
    <name type="common">Nodular worm</name>
    <dbReference type="NCBI Taxonomy" id="61180"/>
    <lineage>
        <taxon>Eukaryota</taxon>
        <taxon>Metazoa</taxon>
        <taxon>Ecdysozoa</taxon>
        <taxon>Nematoda</taxon>
        <taxon>Chromadorea</taxon>
        <taxon>Rhabditida</taxon>
        <taxon>Rhabditina</taxon>
        <taxon>Rhabditomorpha</taxon>
        <taxon>Strongyloidea</taxon>
        <taxon>Strongylidae</taxon>
        <taxon>Oesophagostomum</taxon>
    </lineage>
</organism>
<feature type="active site" description="Charge relay system" evidence="3">
    <location>
        <position position="208"/>
    </location>
</feature>
<evidence type="ECO:0000313" key="5">
    <source>
        <dbReference type="EMBL" id="KHJ96894.1"/>
    </source>
</evidence>
<dbReference type="GO" id="GO:0009062">
    <property type="term" value="P:fatty acid catabolic process"/>
    <property type="evidence" value="ECO:0007669"/>
    <property type="project" value="TreeGrafter"/>
</dbReference>
<feature type="active site" description="Acyl-ester intermediate" evidence="3">
    <location>
        <position position="232"/>
    </location>
</feature>
<feature type="active site" description="Charge relay system" evidence="3">
    <location>
        <position position="124"/>
    </location>
</feature>
<dbReference type="InterPro" id="IPR023631">
    <property type="entry name" value="Amidase_dom"/>
</dbReference>
<dbReference type="GO" id="GO:0004040">
    <property type="term" value="F:amidase activity"/>
    <property type="evidence" value="ECO:0007669"/>
    <property type="project" value="TreeGrafter"/>
</dbReference>
<sequence length="582" mass="65188">MILAPARKTRSQEAIERADKLRLDGFGEFRSRVATNNDEVIEQRKRIVAYPLLELRGESSMDRDELTATQVLIAYVWKAMDVQEVLNCCIEVVKEAFDIAAEVDRKWFGSKQKPPLYGIPFSVKGSFYVSDLILLIKLTGYDCSIGLTKFLNQPKMVDCSLVAHFRILGGIPFVITNVPEALMSFVCSNTIYGTTLNPNDFSRSPGGSTGGGCALFTAGGTPFGSGKDLIGSLRVPAAFCGVVTLKLCQERLVVENTFPELLGRFHLGKGFGFYTHNVEEQIMLLKTIVGDPEYRKIVPASTPAPLDETKLACTDKLRLGYYEEDGFTPAVPGVKRCVLETVERLKQQGHHLIRFSVPEPERMVRLLCKLITSSGNDYLQSLFEGEPVDPLIKMFVRLLMIPNSCRWLISGLLKNLCPQLSVVFAAYVSNLKDLRLADEQRDEYREKFIDYWKELRIDGLICPTLPVPAVQHQYLAKMLTVAVYTALYNLLDFPAGVVPAGNVSAQDDEDLLNDSKFPIGYNPVLKTIREAAANSEGMPLSVQVVTLPYEEETCLRIMREVEKVWKEDYRKSEQVQVQVPPE</sequence>
<dbReference type="FunFam" id="3.90.1300.10:FF:000003">
    <property type="entry name" value="Amidase signature enzyme"/>
    <property type="match status" value="1"/>
</dbReference>
<dbReference type="InterPro" id="IPR052096">
    <property type="entry name" value="Endocannabinoid_amidase"/>
</dbReference>
<dbReference type="GO" id="GO:0017064">
    <property type="term" value="F:fatty acid amide hydrolase activity"/>
    <property type="evidence" value="ECO:0007669"/>
    <property type="project" value="TreeGrafter"/>
</dbReference>
<dbReference type="InterPro" id="IPR036928">
    <property type="entry name" value="AS_sf"/>
</dbReference>
<evidence type="ECO:0000256" key="3">
    <source>
        <dbReference type="PIRSR" id="PIRSR001221-1"/>
    </source>
</evidence>
<dbReference type="OrthoDB" id="6428749at2759"/>
<dbReference type="Pfam" id="PF01425">
    <property type="entry name" value="Amidase"/>
    <property type="match status" value="1"/>
</dbReference>
<evidence type="ECO:0000256" key="2">
    <source>
        <dbReference type="ARBA" id="ARBA00022801"/>
    </source>
</evidence>
<gene>
    <name evidence="5" type="ORF">OESDEN_03134</name>
</gene>
<dbReference type="PIRSF" id="PIRSF001221">
    <property type="entry name" value="Amidase_fungi"/>
    <property type="match status" value="1"/>
</dbReference>
<dbReference type="Proteomes" id="UP000053660">
    <property type="component" value="Unassembled WGS sequence"/>
</dbReference>
<protein>
    <submittedName>
        <fullName evidence="5">Amidase</fullName>
    </submittedName>
</protein>
<dbReference type="PANTHER" id="PTHR45847">
    <property type="entry name" value="FATTY ACID AMIDE HYDROLASE"/>
    <property type="match status" value="1"/>
</dbReference>
<dbReference type="PANTHER" id="PTHR45847:SF6">
    <property type="entry name" value="FATTY ACID AMIDE HYDROLASE"/>
    <property type="match status" value="1"/>
</dbReference>
<comment type="similarity">
    <text evidence="1">Belongs to the amidase family.</text>
</comment>
<accession>A0A0B1THY9</accession>